<name>A0A4C1TQ20_EUMVA</name>
<reference evidence="2 3" key="1">
    <citation type="journal article" date="2019" name="Commun. Biol.">
        <title>The bagworm genome reveals a unique fibroin gene that provides high tensile strength.</title>
        <authorList>
            <person name="Kono N."/>
            <person name="Nakamura H."/>
            <person name="Ohtoshi R."/>
            <person name="Tomita M."/>
            <person name="Numata K."/>
            <person name="Arakawa K."/>
        </authorList>
    </citation>
    <scope>NUCLEOTIDE SEQUENCE [LARGE SCALE GENOMIC DNA]</scope>
</reference>
<dbReference type="EMBL" id="BGZK01000076">
    <property type="protein sequence ID" value="GBP16059.1"/>
    <property type="molecule type" value="Genomic_DNA"/>
</dbReference>
<gene>
    <name evidence="2" type="ORF">EVAR_94400_1</name>
</gene>
<evidence type="ECO:0000313" key="3">
    <source>
        <dbReference type="Proteomes" id="UP000299102"/>
    </source>
</evidence>
<keyword evidence="3" id="KW-1185">Reference proteome</keyword>
<dbReference type="AlphaFoldDB" id="A0A4C1TQ20"/>
<organism evidence="2 3">
    <name type="scientific">Eumeta variegata</name>
    <name type="common">Bagworm moth</name>
    <name type="synonym">Eumeta japonica</name>
    <dbReference type="NCBI Taxonomy" id="151549"/>
    <lineage>
        <taxon>Eukaryota</taxon>
        <taxon>Metazoa</taxon>
        <taxon>Ecdysozoa</taxon>
        <taxon>Arthropoda</taxon>
        <taxon>Hexapoda</taxon>
        <taxon>Insecta</taxon>
        <taxon>Pterygota</taxon>
        <taxon>Neoptera</taxon>
        <taxon>Endopterygota</taxon>
        <taxon>Lepidoptera</taxon>
        <taxon>Glossata</taxon>
        <taxon>Ditrysia</taxon>
        <taxon>Tineoidea</taxon>
        <taxon>Psychidae</taxon>
        <taxon>Oiketicinae</taxon>
        <taxon>Eumeta</taxon>
    </lineage>
</organism>
<feature type="region of interest" description="Disordered" evidence="1">
    <location>
        <begin position="68"/>
        <end position="89"/>
    </location>
</feature>
<evidence type="ECO:0000256" key="1">
    <source>
        <dbReference type="SAM" id="MobiDB-lite"/>
    </source>
</evidence>
<feature type="compositionally biased region" description="Basic and acidic residues" evidence="1">
    <location>
        <begin position="78"/>
        <end position="89"/>
    </location>
</feature>
<accession>A0A4C1TQ20</accession>
<proteinExistence type="predicted"/>
<evidence type="ECO:0000313" key="2">
    <source>
        <dbReference type="EMBL" id="GBP16059.1"/>
    </source>
</evidence>
<protein>
    <submittedName>
        <fullName evidence="2">Uncharacterized protein</fullName>
    </submittedName>
</protein>
<sequence length="89" mass="10259">MTFIKRSKEIPTLKIKKLEKKSRSRLERWWRNEEYVVAAARRHSRATNALPASWVGMSNHNRRFDVEWADGEVGGDGGRLRSDRGGPGH</sequence>
<comment type="caution">
    <text evidence="2">The sequence shown here is derived from an EMBL/GenBank/DDBJ whole genome shotgun (WGS) entry which is preliminary data.</text>
</comment>
<dbReference type="Proteomes" id="UP000299102">
    <property type="component" value="Unassembled WGS sequence"/>
</dbReference>